<protein>
    <submittedName>
        <fullName evidence="2">Uncharacterized protein</fullName>
    </submittedName>
</protein>
<accession>A0A811BRM3</accession>
<dbReference type="EMBL" id="LC625835">
    <property type="protein sequence ID" value="BCU03696.1"/>
    <property type="molecule type" value="Genomic_DNA"/>
</dbReference>
<evidence type="ECO:0000313" key="3">
    <source>
        <dbReference type="Proteomes" id="UP001253637"/>
    </source>
</evidence>
<dbReference type="Proteomes" id="UP001253637">
    <property type="component" value="Segment"/>
</dbReference>
<feature type="compositionally biased region" description="Polar residues" evidence="1">
    <location>
        <begin position="132"/>
        <end position="141"/>
    </location>
</feature>
<feature type="region of interest" description="Disordered" evidence="1">
    <location>
        <begin position="132"/>
        <end position="164"/>
    </location>
</feature>
<evidence type="ECO:0000313" key="2">
    <source>
        <dbReference type="EMBL" id="BCU03696.1"/>
    </source>
</evidence>
<organism evidence="2 3">
    <name type="scientific">Pandoravirus japonicus</name>
    <dbReference type="NCBI Taxonomy" id="2823154"/>
    <lineage>
        <taxon>Viruses</taxon>
        <taxon>Pandoravirus</taxon>
    </lineage>
</organism>
<sequence>MFFFFSFFEKRLVFMSHKRTKKRDVRPFSDFLVDQRTPDVAHWVRAVEIATAPVRPAGAASDERATRSNIPYGARTPKPSARHAPWSCQRRAMSSTISVVTSATLAARNSSLWRAILHAVDQRTRAHIRAHAQTTGESGVGSQVAPDMPRALGTSKRRARPRAR</sequence>
<reference evidence="2" key="1">
    <citation type="submission" date="2021-04" db="EMBL/GenBank/DDBJ databases">
        <title>Draft Genome Sequence of Pandoravirus japonicus, Isolated from the Sabaishi River of Niigata, Japan.</title>
        <authorList>
            <person name="Hosokawa N."/>
            <person name="Takahashi H."/>
            <person name="Aoki K."/>
            <person name="Takemura M."/>
        </authorList>
    </citation>
    <scope>NUCLEOTIDE SEQUENCE</scope>
</reference>
<proteinExistence type="predicted"/>
<name>A0A811BRM3_9VIRU</name>
<feature type="compositionally biased region" description="Basic residues" evidence="1">
    <location>
        <begin position="155"/>
        <end position="164"/>
    </location>
</feature>
<evidence type="ECO:0000256" key="1">
    <source>
        <dbReference type="SAM" id="MobiDB-lite"/>
    </source>
</evidence>